<evidence type="ECO:0000256" key="2">
    <source>
        <dbReference type="ARBA" id="ARBA00004412"/>
    </source>
</evidence>
<dbReference type="GO" id="GO:0006954">
    <property type="term" value="P:inflammatory response"/>
    <property type="evidence" value="ECO:0007669"/>
    <property type="project" value="UniProtKB-UniRule"/>
</dbReference>
<evidence type="ECO:0000256" key="18">
    <source>
        <dbReference type="ARBA" id="ARBA00023198"/>
    </source>
</evidence>
<dbReference type="GO" id="GO:0032497">
    <property type="term" value="P:detection of lipopolysaccharide"/>
    <property type="evidence" value="ECO:0007669"/>
    <property type="project" value="TreeGrafter"/>
</dbReference>
<proteinExistence type="inferred from homology"/>
<dbReference type="InterPro" id="IPR035897">
    <property type="entry name" value="Toll_tir_struct_dom_sf"/>
</dbReference>
<evidence type="ECO:0000256" key="20">
    <source>
        <dbReference type="ARBA" id="ARBA00040109"/>
    </source>
</evidence>
<evidence type="ECO:0000256" key="12">
    <source>
        <dbReference type="ARBA" id="ARBA00022843"/>
    </source>
</evidence>
<dbReference type="SMART" id="SM00255">
    <property type="entry name" value="TIR"/>
    <property type="match status" value="1"/>
</dbReference>
<evidence type="ECO:0000256" key="4">
    <source>
        <dbReference type="ARBA" id="ARBA00009634"/>
    </source>
</evidence>
<dbReference type="PROSITE" id="PS51450">
    <property type="entry name" value="LRR"/>
    <property type="match status" value="1"/>
</dbReference>
<dbReference type="InParanoid" id="A0A3B1K8J7"/>
<keyword evidence="25" id="KW-1185">Reference proteome</keyword>
<keyword evidence="17" id="KW-0325">Glycoprotein</keyword>
<dbReference type="GO" id="GO:0002755">
    <property type="term" value="P:MyD88-dependent toll-like receptor signaling pathway"/>
    <property type="evidence" value="ECO:0007669"/>
    <property type="project" value="TreeGrafter"/>
</dbReference>
<dbReference type="Bgee" id="ENSAMXG00000039931">
    <property type="expression patterns" value="Expressed in intestine and 4 other cell types or tissues"/>
</dbReference>
<dbReference type="InterPro" id="IPR000157">
    <property type="entry name" value="TIR_dom"/>
</dbReference>
<dbReference type="GO" id="GO:0005769">
    <property type="term" value="C:early endosome"/>
    <property type="evidence" value="ECO:0007669"/>
    <property type="project" value="UniProtKB-SubCell"/>
</dbReference>
<evidence type="ECO:0000256" key="8">
    <source>
        <dbReference type="ARBA" id="ARBA00022692"/>
    </source>
</evidence>
<dbReference type="STRING" id="7994.ENSAMXP00000050783"/>
<evidence type="ECO:0000313" key="25">
    <source>
        <dbReference type="Proteomes" id="UP000018467"/>
    </source>
</evidence>
<keyword evidence="14 22" id="KW-1133">Transmembrane helix</keyword>
<dbReference type="PANTHER" id="PTHR24365:SF521">
    <property type="entry name" value="TOLL-LIKE RECEPTOR 4"/>
    <property type="match status" value="1"/>
</dbReference>
<dbReference type="InterPro" id="IPR032675">
    <property type="entry name" value="LRR_dom_sf"/>
</dbReference>
<dbReference type="PIRSF" id="PIRSF037595">
    <property type="entry name" value="Toll-like_receptor"/>
    <property type="match status" value="1"/>
</dbReference>
<keyword evidence="8 22" id="KW-0812">Transmembrane</keyword>
<evidence type="ECO:0000256" key="14">
    <source>
        <dbReference type="ARBA" id="ARBA00022989"/>
    </source>
</evidence>
<dbReference type="FunCoup" id="A0A3B1K8J7">
    <property type="interactions" value="241"/>
</dbReference>
<evidence type="ECO:0000256" key="17">
    <source>
        <dbReference type="ARBA" id="ARBA00023180"/>
    </source>
</evidence>
<reference evidence="24" key="3">
    <citation type="submission" date="2025-08" db="UniProtKB">
        <authorList>
            <consortium name="Ensembl"/>
        </authorList>
    </citation>
    <scope>IDENTIFICATION</scope>
</reference>
<dbReference type="AlphaFoldDB" id="A0A3B1K8J7"/>
<dbReference type="GO" id="GO:0034142">
    <property type="term" value="P:toll-like receptor 4 signaling pathway"/>
    <property type="evidence" value="ECO:0007669"/>
    <property type="project" value="TreeGrafter"/>
</dbReference>
<sequence>MMKFLFYTLKHSDYHRVSLTLNQTLLLRYCSCNMTAYCKIGGLFIYILFFLVQHGIGEECTQIKKHGQYSCEGRNLTYIPTSLPSSLKILDFSFNFLPTLKRSVFPQLNDLQHLDLTRCHIHHIADDAFLNMKNLTTLILTGNPVSYFGPDSLNVLHKLHRLVLMDSGLYSLNIRFNNLTKLQELNIGTNNIQSMALPPFMIHFEDFNLLDLHANNISILKVNDTNILQQMKGNLTLILSRNPILHIEPGAFQNMYLRELNIRNAFASLDAQRDGLKALSGLNVGKLVIGNYIENFMLKTSDGDLNGLCLINFEEIDSLCAGWSASELQCIVNATKISIERGNVRAIENVPFQGVKELRIVANIPVSLELSHLETLETLVAIQTNYIYIVGISDMPRLQHIDLSQNRVHITDCCENYFKRMPNIRSLNLSNNGNIYLSNNPFSGLSSLEVLDFHQTTLKGLATKFELFKKLQNLKYLDISYTDFTFWSTVSFGSLNRLKVLKMAGNHFQEDALSYLFENLTSVEYIDISNCEIDSIAWRTFKDLPRLQQLLLNQNRLMVLDFVTHPNLKDLRLLEVHTNNIASIPLNILQNLPKNLTVLDLSFNPIDCSCSQINFILWITSHQQIFPKKNNILCKSQSLGSRHKTIDFDVESCERIRRFTIVTSICAVVLLVLASFLAYRFQFYLRYGYILLKGYRTSRQQEWSYDAFVIYSSKDECWVMDELVENLENGIPPIHLCLHVRDFEAGKAITSNIIDEGIMGSRKIIVVVSKHFTDSSWCRFEFEVAQSWLVTQGNPNIIIIILEDVEEEKTKKVFGLHKHLKKNTYLKWSSNPINNTRFWIRLRKAVIT</sequence>
<accession>A0A3B1K8J7</accession>
<dbReference type="Gene3D" id="3.40.50.10140">
    <property type="entry name" value="Toll/interleukin-1 receptor homology (TIR) domain"/>
    <property type="match status" value="1"/>
</dbReference>
<dbReference type="PROSITE" id="PS50104">
    <property type="entry name" value="TIR"/>
    <property type="match status" value="1"/>
</dbReference>
<dbReference type="InterPro" id="IPR017241">
    <property type="entry name" value="Toll-like_receptor"/>
</dbReference>
<evidence type="ECO:0000256" key="15">
    <source>
        <dbReference type="ARBA" id="ARBA00023136"/>
    </source>
</evidence>
<evidence type="ECO:0000256" key="13">
    <source>
        <dbReference type="ARBA" id="ARBA00022859"/>
    </source>
</evidence>
<dbReference type="GO" id="GO:0001726">
    <property type="term" value="C:ruffle"/>
    <property type="evidence" value="ECO:0007669"/>
    <property type="project" value="UniProtKB-SubCell"/>
</dbReference>
<feature type="transmembrane region" description="Helical" evidence="22">
    <location>
        <begin position="659"/>
        <end position="679"/>
    </location>
</feature>
<keyword evidence="12" id="KW-0832">Ubl conjugation</keyword>
<keyword evidence="18 21" id="KW-0395">Inflammatory response</keyword>
<evidence type="ECO:0000256" key="19">
    <source>
        <dbReference type="ARBA" id="ARBA00023273"/>
    </source>
</evidence>
<keyword evidence="15 22" id="KW-0472">Membrane</keyword>
<dbReference type="Pfam" id="PF13516">
    <property type="entry name" value="LRR_6"/>
    <property type="match status" value="1"/>
</dbReference>
<dbReference type="PANTHER" id="PTHR24365">
    <property type="entry name" value="TOLL-LIKE RECEPTOR"/>
    <property type="match status" value="1"/>
</dbReference>
<evidence type="ECO:0000256" key="9">
    <source>
        <dbReference type="ARBA" id="ARBA00022729"/>
    </source>
</evidence>
<dbReference type="SUPFAM" id="SSF52058">
    <property type="entry name" value="L domain-like"/>
    <property type="match status" value="2"/>
</dbReference>
<keyword evidence="7" id="KW-0433">Leucine-rich repeat</keyword>
<feature type="domain" description="TIR" evidence="23">
    <location>
        <begin position="703"/>
        <end position="846"/>
    </location>
</feature>
<dbReference type="SUPFAM" id="SSF52200">
    <property type="entry name" value="Toll/Interleukin receptor TIR domain"/>
    <property type="match status" value="1"/>
</dbReference>
<dbReference type="Proteomes" id="UP000018467">
    <property type="component" value="Unassembled WGS sequence"/>
</dbReference>
<dbReference type="Gene3D" id="3.80.10.10">
    <property type="entry name" value="Ribonuclease Inhibitor"/>
    <property type="match status" value="1"/>
</dbReference>
<evidence type="ECO:0000256" key="3">
    <source>
        <dbReference type="ARBA" id="ARBA00004466"/>
    </source>
</evidence>
<evidence type="ECO:0000256" key="22">
    <source>
        <dbReference type="SAM" id="Phobius"/>
    </source>
</evidence>
<dbReference type="GeneTree" id="ENSGT00940000156323"/>
<dbReference type="GO" id="GO:0045087">
    <property type="term" value="P:innate immune response"/>
    <property type="evidence" value="ECO:0007669"/>
    <property type="project" value="UniProtKB-UniRule"/>
</dbReference>
<evidence type="ECO:0000256" key="1">
    <source>
        <dbReference type="ARBA" id="ARBA00004251"/>
    </source>
</evidence>
<dbReference type="GO" id="GO:0050829">
    <property type="term" value="P:defense response to Gram-negative bacterium"/>
    <property type="evidence" value="ECO:0007669"/>
    <property type="project" value="TreeGrafter"/>
</dbReference>
<dbReference type="GO" id="GO:0004888">
    <property type="term" value="F:transmembrane signaling receptor activity"/>
    <property type="evidence" value="ECO:0007669"/>
    <property type="project" value="InterPro"/>
</dbReference>
<dbReference type="SMART" id="SM00369">
    <property type="entry name" value="LRR_TYP"/>
    <property type="match status" value="10"/>
</dbReference>
<dbReference type="FunFam" id="3.40.50.10140:FF:000006">
    <property type="entry name" value="Toll-like receptor 4"/>
    <property type="match status" value="1"/>
</dbReference>
<organism evidence="24 25">
    <name type="scientific">Astyanax mexicanus</name>
    <name type="common">Blind cave fish</name>
    <name type="synonym">Astyanax fasciatus mexicanus</name>
    <dbReference type="NCBI Taxonomy" id="7994"/>
    <lineage>
        <taxon>Eukaryota</taxon>
        <taxon>Metazoa</taxon>
        <taxon>Chordata</taxon>
        <taxon>Craniata</taxon>
        <taxon>Vertebrata</taxon>
        <taxon>Euteleostomi</taxon>
        <taxon>Actinopterygii</taxon>
        <taxon>Neopterygii</taxon>
        <taxon>Teleostei</taxon>
        <taxon>Ostariophysi</taxon>
        <taxon>Characiformes</taxon>
        <taxon>Characoidei</taxon>
        <taxon>Acestrorhamphidae</taxon>
        <taxon>Acestrorhamphinae</taxon>
        <taxon>Astyanax</taxon>
    </lineage>
</organism>
<reference evidence="24" key="4">
    <citation type="submission" date="2025-09" db="UniProtKB">
        <authorList>
            <consortium name="Ensembl"/>
        </authorList>
    </citation>
    <scope>IDENTIFICATION</scope>
</reference>
<keyword evidence="10" id="KW-0677">Repeat</keyword>
<dbReference type="Ensembl" id="ENSAMXT00000055112.1">
    <property type="protein sequence ID" value="ENSAMXP00000050783.1"/>
    <property type="gene ID" value="ENSAMXG00000039931.1"/>
</dbReference>
<comment type="similarity">
    <text evidence="4 21">Belongs to the Toll-like receptor family.</text>
</comment>
<comment type="subcellular location">
    <subcellularLocation>
        <location evidence="1">Cell membrane</location>
        <topology evidence="1">Single-pass type I membrane protein</topology>
    </subcellularLocation>
    <subcellularLocation>
        <location evidence="3">Cell projection</location>
        <location evidence="3">Ruffle</location>
    </subcellularLocation>
    <subcellularLocation>
        <location evidence="2">Early endosome</location>
    </subcellularLocation>
</comment>
<reference evidence="25" key="2">
    <citation type="journal article" date="2014" name="Nat. Commun.">
        <title>The cavefish genome reveals candidate genes for eye loss.</title>
        <authorList>
            <person name="McGaugh S.E."/>
            <person name="Gross J.B."/>
            <person name="Aken B."/>
            <person name="Blin M."/>
            <person name="Borowsky R."/>
            <person name="Chalopin D."/>
            <person name="Hinaux H."/>
            <person name="Jeffery W.R."/>
            <person name="Keene A."/>
            <person name="Ma L."/>
            <person name="Minx P."/>
            <person name="Murphy D."/>
            <person name="O'Quin K.E."/>
            <person name="Retaux S."/>
            <person name="Rohner N."/>
            <person name="Searle S.M."/>
            <person name="Stahl B.A."/>
            <person name="Tabin C."/>
            <person name="Volff J.N."/>
            <person name="Yoshizawa M."/>
            <person name="Warren W.C."/>
        </authorList>
    </citation>
    <scope>NUCLEOTIDE SEQUENCE [LARGE SCALE GENOMIC DNA]</scope>
    <source>
        <strain evidence="25">female</strain>
    </source>
</reference>
<reference evidence="25" key="1">
    <citation type="submission" date="2013-03" db="EMBL/GenBank/DDBJ databases">
        <authorList>
            <person name="Jeffery W."/>
            <person name="Warren W."/>
            <person name="Wilson R.K."/>
        </authorList>
    </citation>
    <scope>NUCLEOTIDE SEQUENCE</scope>
    <source>
        <strain evidence="25">female</strain>
    </source>
</reference>
<keyword evidence="19" id="KW-0966">Cell projection</keyword>
<evidence type="ECO:0000256" key="21">
    <source>
        <dbReference type="PIRNR" id="PIRNR037595"/>
    </source>
</evidence>
<keyword evidence="9" id="KW-0732">Signal</keyword>
<dbReference type="GO" id="GO:0046696">
    <property type="term" value="C:lipopolysaccharide receptor complex"/>
    <property type="evidence" value="ECO:0007669"/>
    <property type="project" value="TreeGrafter"/>
</dbReference>
<dbReference type="GO" id="GO:0001530">
    <property type="term" value="F:lipopolysaccharide binding"/>
    <property type="evidence" value="ECO:0007669"/>
    <property type="project" value="TreeGrafter"/>
</dbReference>
<keyword evidence="16 21" id="KW-0675">Receptor</keyword>
<evidence type="ECO:0000256" key="6">
    <source>
        <dbReference type="ARBA" id="ARBA00022588"/>
    </source>
</evidence>
<keyword evidence="11" id="KW-0967">Endosome</keyword>
<protein>
    <recommendedName>
        <fullName evidence="20">Toll-like receptor 4</fullName>
    </recommendedName>
</protein>
<evidence type="ECO:0000256" key="11">
    <source>
        <dbReference type="ARBA" id="ARBA00022753"/>
    </source>
</evidence>
<dbReference type="InterPro" id="IPR001611">
    <property type="entry name" value="Leu-rich_rpt"/>
</dbReference>
<evidence type="ECO:0000256" key="5">
    <source>
        <dbReference type="ARBA" id="ARBA00022475"/>
    </source>
</evidence>
<dbReference type="InterPro" id="IPR003591">
    <property type="entry name" value="Leu-rich_rpt_typical-subtyp"/>
</dbReference>
<evidence type="ECO:0000256" key="16">
    <source>
        <dbReference type="ARBA" id="ARBA00023170"/>
    </source>
</evidence>
<name>A0A3B1K8J7_ASTMX</name>
<dbReference type="GO" id="GO:0001875">
    <property type="term" value="F:lipopolysaccharide immune receptor activity"/>
    <property type="evidence" value="ECO:0007669"/>
    <property type="project" value="TreeGrafter"/>
</dbReference>
<keyword evidence="5" id="KW-1003">Cell membrane</keyword>
<evidence type="ECO:0000259" key="23">
    <source>
        <dbReference type="PROSITE" id="PS50104"/>
    </source>
</evidence>
<evidence type="ECO:0000256" key="10">
    <source>
        <dbReference type="ARBA" id="ARBA00022737"/>
    </source>
</evidence>
<keyword evidence="6 21" id="KW-0399">Innate immunity</keyword>
<evidence type="ECO:0000313" key="24">
    <source>
        <dbReference type="Ensembl" id="ENSAMXP00000050783.1"/>
    </source>
</evidence>
<keyword evidence="13 21" id="KW-0391">Immunity</keyword>
<dbReference type="Pfam" id="PF01582">
    <property type="entry name" value="TIR"/>
    <property type="match status" value="1"/>
</dbReference>
<dbReference type="Pfam" id="PF13855">
    <property type="entry name" value="LRR_8"/>
    <property type="match status" value="3"/>
</dbReference>
<evidence type="ECO:0000256" key="7">
    <source>
        <dbReference type="ARBA" id="ARBA00022614"/>
    </source>
</evidence>
<dbReference type="GO" id="GO:0005886">
    <property type="term" value="C:plasma membrane"/>
    <property type="evidence" value="ECO:0007669"/>
    <property type="project" value="UniProtKB-SubCell"/>
</dbReference>